<sequence>MEHNVLLDAFVYLAATIIAVPVAKRLGFGSVLGYLLAGILIGPFVLNFVGNQSDVMHVAEFGVVMMLFLIGLELNPKLLYRMRLPIMGYGGAQVGLTLLMFMALGLGFGMDWREALSLGMILALSSTAIVLQSLQEKGQLKTIVGRKIFAVLLFQDIAVIPMLAILPLLSTQSGELSNSTSGISQAIQVTAVIAGIVVGGHYVLRHLFRFVAKTGSRELFVASALAVVVGVSLAMTWAGLSPALGAFLAGLVLADCEYRHEIESDIEPFKGLLLGLFFISIGAGINFDLLWFQPVLIAACVCILMLGKLLILYVVGLIFGFSKRHNSYFSVTLAQGGEFAFVLAGAALSYQVIDLALLQLLVLVVTLSMLLTPIALIVYDKFLAPRFTSDIKREADHIDESNPVIIAGFGRFGQIVGRLLHGYDIGTTILEHDASQIETLRKFNYTVFYGEATRLDLLISAGAEDAKLLVVALDDPESTLQVVSLAKRHFPNLQIIARAIDRKHARQLEAAGIDYCIRETFESSVALGVKALELLGYRANQAFRAGQVFKRYDQGLLSESVGQNDEERQRVSRSMDARNWLNALLQDDDLTARVEKEDHAFETEMPVKETGRSARSLLAGHKHNKTSR</sequence>
<dbReference type="Pfam" id="PF00999">
    <property type="entry name" value="Na_H_Exchanger"/>
    <property type="match status" value="1"/>
</dbReference>
<keyword evidence="4" id="KW-0050">Antiport</keyword>
<evidence type="ECO:0000256" key="11">
    <source>
        <dbReference type="SAM" id="MobiDB-lite"/>
    </source>
</evidence>
<keyword evidence="5" id="KW-0633">Potassium transport</keyword>
<accession>A0A420E5K9</accession>
<dbReference type="InterPro" id="IPR038770">
    <property type="entry name" value="Na+/solute_symporter_sf"/>
</dbReference>
<dbReference type="SUPFAM" id="SSF51735">
    <property type="entry name" value="NAD(P)-binding Rossmann-fold domains"/>
    <property type="match status" value="1"/>
</dbReference>
<feature type="transmembrane region" description="Helical" evidence="12">
    <location>
        <begin position="146"/>
        <end position="166"/>
    </location>
</feature>
<gene>
    <name evidence="14" type="ORF">DBZ36_20250</name>
</gene>
<evidence type="ECO:0000256" key="5">
    <source>
        <dbReference type="ARBA" id="ARBA00022538"/>
    </source>
</evidence>
<dbReference type="Gene3D" id="1.20.1530.20">
    <property type="match status" value="1"/>
</dbReference>
<feature type="transmembrane region" description="Helical" evidence="12">
    <location>
        <begin position="55"/>
        <end position="74"/>
    </location>
</feature>
<evidence type="ECO:0000313" key="14">
    <source>
        <dbReference type="EMBL" id="RKF12798.1"/>
    </source>
</evidence>
<dbReference type="GO" id="GO:0015297">
    <property type="term" value="F:antiporter activity"/>
    <property type="evidence" value="ECO:0007669"/>
    <property type="project" value="UniProtKB-KW"/>
</dbReference>
<evidence type="ECO:0000256" key="6">
    <source>
        <dbReference type="ARBA" id="ARBA00022692"/>
    </source>
</evidence>
<feature type="domain" description="RCK N-terminal" evidence="13">
    <location>
        <begin position="401"/>
        <end position="517"/>
    </location>
</feature>
<feature type="region of interest" description="Disordered" evidence="11">
    <location>
        <begin position="605"/>
        <end position="628"/>
    </location>
</feature>
<name>A0A420E5K9_9ALTE</name>
<feature type="transmembrane region" description="Helical" evidence="12">
    <location>
        <begin position="296"/>
        <end position="321"/>
    </location>
</feature>
<keyword evidence="8 12" id="KW-1133">Transmembrane helix</keyword>
<keyword evidence="10 12" id="KW-0472">Membrane</keyword>
<dbReference type="PANTHER" id="PTHR46157">
    <property type="entry name" value="K(+) EFFLUX ANTIPORTER 3, CHLOROPLASTIC"/>
    <property type="match status" value="1"/>
</dbReference>
<dbReference type="RefSeq" id="WP_120356805.1">
    <property type="nucleotide sequence ID" value="NZ_RAQO01000013.1"/>
</dbReference>
<evidence type="ECO:0000256" key="3">
    <source>
        <dbReference type="ARBA" id="ARBA00022448"/>
    </source>
</evidence>
<dbReference type="Pfam" id="PF02254">
    <property type="entry name" value="TrkA_N"/>
    <property type="match status" value="1"/>
</dbReference>
<dbReference type="GO" id="GO:0012505">
    <property type="term" value="C:endomembrane system"/>
    <property type="evidence" value="ECO:0007669"/>
    <property type="project" value="UniProtKB-SubCell"/>
</dbReference>
<dbReference type="FunFam" id="3.40.50.720:FF:000036">
    <property type="entry name" value="Glutathione-regulated potassium-efflux system protein KefB"/>
    <property type="match status" value="1"/>
</dbReference>
<keyword evidence="6 12" id="KW-0812">Transmembrane</keyword>
<feature type="transmembrane region" description="Helical" evidence="12">
    <location>
        <begin position="356"/>
        <end position="379"/>
    </location>
</feature>
<dbReference type="InterPro" id="IPR004771">
    <property type="entry name" value="K/H_exchanger"/>
</dbReference>
<organism evidence="14 15">
    <name type="scientific">Alginatibacterium sediminis</name>
    <dbReference type="NCBI Taxonomy" id="2164068"/>
    <lineage>
        <taxon>Bacteria</taxon>
        <taxon>Pseudomonadati</taxon>
        <taxon>Pseudomonadota</taxon>
        <taxon>Gammaproteobacteria</taxon>
        <taxon>Alteromonadales</taxon>
        <taxon>Alteromonadaceae</taxon>
        <taxon>Alginatibacterium</taxon>
    </lineage>
</organism>
<dbReference type="Proteomes" id="UP000286482">
    <property type="component" value="Unassembled WGS sequence"/>
</dbReference>
<dbReference type="PANTHER" id="PTHR46157:SF4">
    <property type="entry name" value="K(+) EFFLUX ANTIPORTER 3, CHLOROPLASTIC"/>
    <property type="match status" value="1"/>
</dbReference>
<evidence type="ECO:0000256" key="8">
    <source>
        <dbReference type="ARBA" id="ARBA00022989"/>
    </source>
</evidence>
<evidence type="ECO:0000256" key="10">
    <source>
        <dbReference type="ARBA" id="ARBA00023136"/>
    </source>
</evidence>
<dbReference type="InterPro" id="IPR006153">
    <property type="entry name" value="Cation/H_exchanger_TM"/>
</dbReference>
<feature type="transmembrane region" description="Helical" evidence="12">
    <location>
        <begin position="6"/>
        <end position="24"/>
    </location>
</feature>
<dbReference type="PROSITE" id="PS51201">
    <property type="entry name" value="RCK_N"/>
    <property type="match status" value="1"/>
</dbReference>
<dbReference type="GO" id="GO:1902600">
    <property type="term" value="P:proton transmembrane transport"/>
    <property type="evidence" value="ECO:0007669"/>
    <property type="project" value="InterPro"/>
</dbReference>
<dbReference type="NCBIfam" id="TIGR00932">
    <property type="entry name" value="2a37"/>
    <property type="match status" value="1"/>
</dbReference>
<dbReference type="OrthoDB" id="9781411at2"/>
<feature type="transmembrane region" description="Helical" evidence="12">
    <location>
        <begin position="31"/>
        <end position="49"/>
    </location>
</feature>
<evidence type="ECO:0000256" key="2">
    <source>
        <dbReference type="ARBA" id="ARBA00005551"/>
    </source>
</evidence>
<dbReference type="GO" id="GO:0005886">
    <property type="term" value="C:plasma membrane"/>
    <property type="evidence" value="ECO:0007669"/>
    <property type="project" value="TreeGrafter"/>
</dbReference>
<proteinExistence type="inferred from homology"/>
<protein>
    <submittedName>
        <fullName evidence="14">Potassium transporter</fullName>
    </submittedName>
</protein>
<evidence type="ECO:0000256" key="12">
    <source>
        <dbReference type="SAM" id="Phobius"/>
    </source>
</evidence>
<comment type="similarity">
    <text evidence="2">Belongs to the monovalent cation:proton antiporter 2 (CPA2) transporter (TC 2.A.37) family.</text>
</comment>
<reference evidence="14 15" key="1">
    <citation type="submission" date="2018-09" db="EMBL/GenBank/DDBJ databases">
        <authorList>
            <person name="Wang Z."/>
        </authorList>
    </citation>
    <scope>NUCLEOTIDE SEQUENCE [LARGE SCALE GENOMIC DNA]</scope>
    <source>
        <strain evidence="14 15">ALS 81</strain>
    </source>
</reference>
<comment type="caution">
    <text evidence="14">The sequence shown here is derived from an EMBL/GenBank/DDBJ whole genome shotgun (WGS) entry which is preliminary data.</text>
</comment>
<dbReference type="AlphaFoldDB" id="A0A420E5K9"/>
<dbReference type="Gene3D" id="3.40.50.720">
    <property type="entry name" value="NAD(P)-binding Rossmann-like Domain"/>
    <property type="match status" value="1"/>
</dbReference>
<keyword evidence="15" id="KW-1185">Reference proteome</keyword>
<evidence type="ECO:0000313" key="15">
    <source>
        <dbReference type="Proteomes" id="UP000286482"/>
    </source>
</evidence>
<feature type="transmembrane region" description="Helical" evidence="12">
    <location>
        <begin position="186"/>
        <end position="207"/>
    </location>
</feature>
<evidence type="ECO:0000256" key="7">
    <source>
        <dbReference type="ARBA" id="ARBA00022958"/>
    </source>
</evidence>
<keyword evidence="9" id="KW-0406">Ion transport</keyword>
<feature type="transmembrane region" description="Helical" evidence="12">
    <location>
        <begin position="272"/>
        <end position="290"/>
    </location>
</feature>
<dbReference type="GO" id="GO:0008324">
    <property type="term" value="F:monoatomic cation transmembrane transporter activity"/>
    <property type="evidence" value="ECO:0007669"/>
    <property type="project" value="InterPro"/>
</dbReference>
<comment type="subcellular location">
    <subcellularLocation>
        <location evidence="1">Endomembrane system</location>
        <topology evidence="1">Multi-pass membrane protein</topology>
    </subcellularLocation>
</comment>
<keyword evidence="7" id="KW-0630">Potassium</keyword>
<feature type="transmembrane region" description="Helical" evidence="12">
    <location>
        <begin position="219"/>
        <end position="237"/>
    </location>
</feature>
<evidence type="ECO:0000256" key="4">
    <source>
        <dbReference type="ARBA" id="ARBA00022449"/>
    </source>
</evidence>
<feature type="transmembrane region" description="Helical" evidence="12">
    <location>
        <begin position="115"/>
        <end position="134"/>
    </location>
</feature>
<keyword evidence="3" id="KW-0813">Transport</keyword>
<evidence type="ECO:0000259" key="13">
    <source>
        <dbReference type="PROSITE" id="PS51201"/>
    </source>
</evidence>
<feature type="transmembrane region" description="Helical" evidence="12">
    <location>
        <begin position="86"/>
        <end position="109"/>
    </location>
</feature>
<dbReference type="GO" id="GO:0006813">
    <property type="term" value="P:potassium ion transport"/>
    <property type="evidence" value="ECO:0007669"/>
    <property type="project" value="UniProtKB-KW"/>
</dbReference>
<dbReference type="InterPro" id="IPR003148">
    <property type="entry name" value="RCK_N"/>
</dbReference>
<feature type="transmembrane region" description="Helical" evidence="12">
    <location>
        <begin position="328"/>
        <end position="350"/>
    </location>
</feature>
<dbReference type="InterPro" id="IPR036291">
    <property type="entry name" value="NAD(P)-bd_dom_sf"/>
</dbReference>
<evidence type="ECO:0000256" key="9">
    <source>
        <dbReference type="ARBA" id="ARBA00023065"/>
    </source>
</evidence>
<dbReference type="EMBL" id="RAQO01000013">
    <property type="protein sequence ID" value="RKF12798.1"/>
    <property type="molecule type" value="Genomic_DNA"/>
</dbReference>
<evidence type="ECO:0000256" key="1">
    <source>
        <dbReference type="ARBA" id="ARBA00004127"/>
    </source>
</evidence>